<proteinExistence type="predicted"/>
<evidence type="ECO:0000313" key="3">
    <source>
        <dbReference type="Proteomes" id="UP000198733"/>
    </source>
</evidence>
<dbReference type="SUPFAM" id="SSF88946">
    <property type="entry name" value="Sigma2 domain of RNA polymerase sigma factors"/>
    <property type="match status" value="1"/>
</dbReference>
<dbReference type="Pfam" id="PF04542">
    <property type="entry name" value="Sigma70_r2"/>
    <property type="match status" value="1"/>
</dbReference>
<dbReference type="InterPro" id="IPR013325">
    <property type="entry name" value="RNA_pol_sigma_r2"/>
</dbReference>
<gene>
    <name evidence="2" type="ORF">SAMN05216232_3170</name>
</gene>
<dbReference type="InterPro" id="IPR007627">
    <property type="entry name" value="RNA_pol_sigma70_r2"/>
</dbReference>
<evidence type="ECO:0000259" key="1">
    <source>
        <dbReference type="Pfam" id="PF04542"/>
    </source>
</evidence>
<keyword evidence="3" id="KW-1185">Reference proteome</keyword>
<name>A0A1H9IEH4_9BACI</name>
<dbReference type="EMBL" id="FOEH01000005">
    <property type="protein sequence ID" value="SEQ72918.1"/>
    <property type="molecule type" value="Genomic_DNA"/>
</dbReference>
<protein>
    <submittedName>
        <fullName evidence="2">RNA polymerase sigma factor, sigma-70 family</fullName>
    </submittedName>
</protein>
<comment type="caution">
    <text evidence="2">The sequence shown here is derived from an EMBL/GenBank/DDBJ whole genome shotgun (WGS) entry which is preliminary data.</text>
</comment>
<sequence length="118" mass="13863">MSGYRDDPIQLNKEEILNELMAAHSEKLYLLAYSFVKDRGMAEDFSQDVFIKCYRHMDKYRGEVSVTSWFLITLMSARFTLSEKKPGTHSTNKQLIRQTKTHRLSHQCVSASYIKCYR</sequence>
<evidence type="ECO:0000313" key="2">
    <source>
        <dbReference type="EMBL" id="SEQ72918.1"/>
    </source>
</evidence>
<feature type="domain" description="RNA polymerase sigma-70 region 2" evidence="1">
    <location>
        <begin position="20"/>
        <end position="73"/>
    </location>
</feature>
<dbReference type="RefSeq" id="WP_092505450.1">
    <property type="nucleotide sequence ID" value="NZ_FOEH01000005.1"/>
</dbReference>
<accession>A0A1H9IEH4</accession>
<dbReference type="Proteomes" id="UP000198733">
    <property type="component" value="Unassembled WGS sequence"/>
</dbReference>
<dbReference type="Gene3D" id="1.10.1740.10">
    <property type="match status" value="1"/>
</dbReference>
<reference evidence="2 3" key="1">
    <citation type="submission" date="2016-10" db="EMBL/GenBank/DDBJ databases">
        <authorList>
            <person name="Varghese N."/>
            <person name="Submissions S."/>
        </authorList>
    </citation>
    <scope>NUCLEOTIDE SEQUENCE [LARGE SCALE GENOMIC DNA]</scope>
    <source>
        <strain evidence="2 3">CGMCC 1.7734</strain>
    </source>
</reference>
<organism evidence="2 3">
    <name type="scientific">Virgibacillus subterraneus</name>
    <dbReference type="NCBI Taxonomy" id="621109"/>
    <lineage>
        <taxon>Bacteria</taxon>
        <taxon>Bacillati</taxon>
        <taxon>Bacillota</taxon>
        <taxon>Bacilli</taxon>
        <taxon>Bacillales</taxon>
        <taxon>Bacillaceae</taxon>
        <taxon>Virgibacillus</taxon>
    </lineage>
</organism>